<keyword evidence="1" id="KW-1133">Transmembrane helix</keyword>
<dbReference type="Proteomes" id="UP001291623">
    <property type="component" value="Unassembled WGS sequence"/>
</dbReference>
<keyword evidence="1" id="KW-0812">Transmembrane</keyword>
<evidence type="ECO:0000313" key="3">
    <source>
        <dbReference type="Proteomes" id="UP001291623"/>
    </source>
</evidence>
<evidence type="ECO:0000313" key="2">
    <source>
        <dbReference type="EMBL" id="KAK4357973.1"/>
    </source>
</evidence>
<evidence type="ECO:0000256" key="1">
    <source>
        <dbReference type="SAM" id="Phobius"/>
    </source>
</evidence>
<name>A0AAE1RU64_9SOLA</name>
<dbReference type="AlphaFoldDB" id="A0AAE1RU64"/>
<keyword evidence="1" id="KW-0472">Membrane</keyword>
<keyword evidence="3" id="KW-1185">Reference proteome</keyword>
<gene>
    <name evidence="2" type="ORF">RND71_023583</name>
</gene>
<reference evidence="2" key="1">
    <citation type="submission" date="2023-12" db="EMBL/GenBank/DDBJ databases">
        <title>Genome assembly of Anisodus tanguticus.</title>
        <authorList>
            <person name="Wang Y.-J."/>
        </authorList>
    </citation>
    <scope>NUCLEOTIDE SEQUENCE</scope>
    <source>
        <strain evidence="2">KB-2021</strain>
        <tissue evidence="2">Leaf</tissue>
    </source>
</reference>
<sequence length="98" mass="11083">MEFDIDELKIGSIRKAAKETLKNSNMVKIWMESPVAFTISIGLVLILLSLICGCCCRGNKRYVKAPRRKNNNATISSTVKDSKYILLETWNSELTNRS</sequence>
<proteinExistence type="predicted"/>
<accession>A0AAE1RU64</accession>
<comment type="caution">
    <text evidence="2">The sequence shown here is derived from an EMBL/GenBank/DDBJ whole genome shotgun (WGS) entry which is preliminary data.</text>
</comment>
<dbReference type="EMBL" id="JAVYJV010000012">
    <property type="protein sequence ID" value="KAK4357973.1"/>
    <property type="molecule type" value="Genomic_DNA"/>
</dbReference>
<organism evidence="2 3">
    <name type="scientific">Anisodus tanguticus</name>
    <dbReference type="NCBI Taxonomy" id="243964"/>
    <lineage>
        <taxon>Eukaryota</taxon>
        <taxon>Viridiplantae</taxon>
        <taxon>Streptophyta</taxon>
        <taxon>Embryophyta</taxon>
        <taxon>Tracheophyta</taxon>
        <taxon>Spermatophyta</taxon>
        <taxon>Magnoliopsida</taxon>
        <taxon>eudicotyledons</taxon>
        <taxon>Gunneridae</taxon>
        <taxon>Pentapetalae</taxon>
        <taxon>asterids</taxon>
        <taxon>lamiids</taxon>
        <taxon>Solanales</taxon>
        <taxon>Solanaceae</taxon>
        <taxon>Solanoideae</taxon>
        <taxon>Hyoscyameae</taxon>
        <taxon>Anisodus</taxon>
    </lineage>
</organism>
<protein>
    <submittedName>
        <fullName evidence="2">Uncharacterized protein</fullName>
    </submittedName>
</protein>
<feature type="transmembrane region" description="Helical" evidence="1">
    <location>
        <begin position="35"/>
        <end position="59"/>
    </location>
</feature>